<keyword evidence="3" id="KW-1185">Reference proteome</keyword>
<dbReference type="Proteomes" id="UP000623467">
    <property type="component" value="Unassembled WGS sequence"/>
</dbReference>
<dbReference type="OrthoDB" id="2107166at2759"/>
<accession>A0A8H6Z1X7</accession>
<reference evidence="2" key="1">
    <citation type="submission" date="2020-05" db="EMBL/GenBank/DDBJ databases">
        <title>Mycena genomes resolve the evolution of fungal bioluminescence.</title>
        <authorList>
            <person name="Tsai I.J."/>
        </authorList>
    </citation>
    <scope>NUCLEOTIDE SEQUENCE</scope>
    <source>
        <strain evidence="2">160909Yilan</strain>
    </source>
</reference>
<feature type="compositionally biased region" description="Polar residues" evidence="1">
    <location>
        <begin position="163"/>
        <end position="174"/>
    </location>
</feature>
<evidence type="ECO:0000256" key="1">
    <source>
        <dbReference type="SAM" id="MobiDB-lite"/>
    </source>
</evidence>
<sequence>MGRWTQYNEDSTRLPEGMKRIGYDADTARYTFCDREGNIYMGPAHEEYGLLSLVRKSGRSRPASPTDDRFASDQCSLPDTSESDSELSESELSVSVPTPAKTFHDLLPPHLIASPSPLPSSAASPRRSPSAESSLDDASPSPATAGSRLRDAVRRTALPAMQNAVNTVRRSATSVRKPRARNTDKEGRLRSRSVAGISE</sequence>
<feature type="region of interest" description="Disordered" evidence="1">
    <location>
        <begin position="57"/>
        <end position="199"/>
    </location>
</feature>
<proteinExistence type="predicted"/>
<feature type="compositionally biased region" description="Low complexity" evidence="1">
    <location>
        <begin position="90"/>
        <end position="99"/>
    </location>
</feature>
<evidence type="ECO:0000313" key="3">
    <source>
        <dbReference type="Proteomes" id="UP000623467"/>
    </source>
</evidence>
<dbReference type="AlphaFoldDB" id="A0A8H6Z1X7"/>
<protein>
    <submittedName>
        <fullName evidence="2">Uncharacterized protein</fullName>
    </submittedName>
</protein>
<comment type="caution">
    <text evidence="2">The sequence shown here is derived from an EMBL/GenBank/DDBJ whole genome shotgun (WGS) entry which is preliminary data.</text>
</comment>
<name>A0A8H6Z1X7_9AGAR</name>
<evidence type="ECO:0000313" key="2">
    <source>
        <dbReference type="EMBL" id="KAF7371133.1"/>
    </source>
</evidence>
<dbReference type="EMBL" id="JACAZH010000004">
    <property type="protein sequence ID" value="KAF7371133.1"/>
    <property type="molecule type" value="Genomic_DNA"/>
</dbReference>
<gene>
    <name evidence="2" type="ORF">MSAN_00748600</name>
</gene>
<feature type="compositionally biased region" description="Low complexity" evidence="1">
    <location>
        <begin position="106"/>
        <end position="133"/>
    </location>
</feature>
<organism evidence="2 3">
    <name type="scientific">Mycena sanguinolenta</name>
    <dbReference type="NCBI Taxonomy" id="230812"/>
    <lineage>
        <taxon>Eukaryota</taxon>
        <taxon>Fungi</taxon>
        <taxon>Dikarya</taxon>
        <taxon>Basidiomycota</taxon>
        <taxon>Agaricomycotina</taxon>
        <taxon>Agaricomycetes</taxon>
        <taxon>Agaricomycetidae</taxon>
        <taxon>Agaricales</taxon>
        <taxon>Marasmiineae</taxon>
        <taxon>Mycenaceae</taxon>
        <taxon>Mycena</taxon>
    </lineage>
</organism>